<feature type="domain" description="HTH CENPB-type" evidence="2">
    <location>
        <begin position="57"/>
        <end position="127"/>
    </location>
</feature>
<reference evidence="3" key="1">
    <citation type="journal article" date="2019" name="Environ. Microbiol.">
        <title>Fungal ecological strategies reflected in gene transcription - a case study of two litter decomposers.</title>
        <authorList>
            <person name="Barbi F."/>
            <person name="Kohler A."/>
            <person name="Barry K."/>
            <person name="Baskaran P."/>
            <person name="Daum C."/>
            <person name="Fauchery L."/>
            <person name="Ihrmark K."/>
            <person name="Kuo A."/>
            <person name="LaButti K."/>
            <person name="Lipzen A."/>
            <person name="Morin E."/>
            <person name="Grigoriev I.V."/>
            <person name="Henrissat B."/>
            <person name="Lindahl B."/>
            <person name="Martin F."/>
        </authorList>
    </citation>
    <scope>NUCLEOTIDE SEQUENCE</scope>
    <source>
        <strain evidence="3">JB14</strain>
    </source>
</reference>
<dbReference type="AlphaFoldDB" id="A0A6A4GY81"/>
<evidence type="ECO:0000313" key="3">
    <source>
        <dbReference type="EMBL" id="KAE9390416.1"/>
    </source>
</evidence>
<dbReference type="EMBL" id="ML769658">
    <property type="protein sequence ID" value="KAE9390416.1"/>
    <property type="molecule type" value="Genomic_DNA"/>
</dbReference>
<keyword evidence="1" id="KW-0238">DNA-binding</keyword>
<dbReference type="Pfam" id="PF03221">
    <property type="entry name" value="HTH_Tnp_Tc5"/>
    <property type="match status" value="1"/>
</dbReference>
<evidence type="ECO:0000313" key="4">
    <source>
        <dbReference type="Proteomes" id="UP000799118"/>
    </source>
</evidence>
<dbReference type="InterPro" id="IPR006600">
    <property type="entry name" value="HTH_CenpB_DNA-bd_dom"/>
</dbReference>
<gene>
    <name evidence="3" type="ORF">BT96DRAFT_946124</name>
</gene>
<dbReference type="Proteomes" id="UP000799118">
    <property type="component" value="Unassembled WGS sequence"/>
</dbReference>
<dbReference type="OrthoDB" id="3065080at2759"/>
<organism evidence="3 4">
    <name type="scientific">Gymnopus androsaceus JB14</name>
    <dbReference type="NCBI Taxonomy" id="1447944"/>
    <lineage>
        <taxon>Eukaryota</taxon>
        <taxon>Fungi</taxon>
        <taxon>Dikarya</taxon>
        <taxon>Basidiomycota</taxon>
        <taxon>Agaricomycotina</taxon>
        <taxon>Agaricomycetes</taxon>
        <taxon>Agaricomycetidae</taxon>
        <taxon>Agaricales</taxon>
        <taxon>Marasmiineae</taxon>
        <taxon>Omphalotaceae</taxon>
        <taxon>Gymnopus</taxon>
    </lineage>
</organism>
<protein>
    <recommendedName>
        <fullName evidence="2">HTH CENPB-type domain-containing protein</fullName>
    </recommendedName>
</protein>
<name>A0A6A4GY81_9AGAR</name>
<evidence type="ECO:0000259" key="2">
    <source>
        <dbReference type="PROSITE" id="PS51253"/>
    </source>
</evidence>
<dbReference type="PROSITE" id="PS51253">
    <property type="entry name" value="HTH_CENPB"/>
    <property type="match status" value="1"/>
</dbReference>
<sequence length="152" mass="17242">MVQGQRKRLVINARKNVISGAVQDCKSGSLYVTAAQQQGLAISSLWHCDHGYKSLAEAHKPFQKLSAIEKQEMRDWLKGLDDFGIHVTHKIIIACANDILAERGSNETVRKTWIWKYMMHFPKLKTAPSEKKEVVQSPAKRDPVRLEKFSGL</sequence>
<keyword evidence="4" id="KW-1185">Reference proteome</keyword>
<dbReference type="GO" id="GO:0003677">
    <property type="term" value="F:DNA binding"/>
    <property type="evidence" value="ECO:0007669"/>
    <property type="project" value="UniProtKB-KW"/>
</dbReference>
<evidence type="ECO:0000256" key="1">
    <source>
        <dbReference type="ARBA" id="ARBA00023125"/>
    </source>
</evidence>
<proteinExistence type="predicted"/>
<accession>A0A6A4GY81</accession>